<organism evidence="2">
    <name type="scientific">Desulfobacca acetoxidans</name>
    <dbReference type="NCBI Taxonomy" id="60893"/>
    <lineage>
        <taxon>Bacteria</taxon>
        <taxon>Pseudomonadati</taxon>
        <taxon>Thermodesulfobacteriota</taxon>
        <taxon>Desulfobaccia</taxon>
        <taxon>Desulfobaccales</taxon>
        <taxon>Desulfobaccaceae</taxon>
        <taxon>Desulfobacca</taxon>
    </lineage>
</organism>
<sequence length="205" mass="23068">MLGHRGKTWLRACFGLLIMVTAFWPAAGRAAGTASFVSSRWPTPFVVVAAQTPLEAQMLGERPVPSPTPSPPSYLEEICGLDGGNLESTFKLPKNFRISFRYNSENPVGGTERFSQTSLLFKYSMDYCLSSKLKVGLSGFLYQPPADHLSFWRQKTDMLMGWGPSLKYDLGRWGFTFQSQVSQADKIKPEDGKDLQGWFRVWYAF</sequence>
<evidence type="ECO:0000313" key="2">
    <source>
        <dbReference type="EMBL" id="HHS30079.1"/>
    </source>
</evidence>
<reference evidence="2" key="1">
    <citation type="journal article" date="2020" name="mSystems">
        <title>Genome- and Community-Level Interaction Insights into Carbon Utilization and Element Cycling Functions of Hydrothermarchaeota in Hydrothermal Sediment.</title>
        <authorList>
            <person name="Zhou Z."/>
            <person name="Liu Y."/>
            <person name="Xu W."/>
            <person name="Pan J."/>
            <person name="Luo Z.H."/>
            <person name="Li M."/>
        </authorList>
    </citation>
    <scope>NUCLEOTIDE SEQUENCE [LARGE SCALE GENOMIC DNA]</scope>
    <source>
        <strain evidence="2">SpSt-767</strain>
    </source>
</reference>
<accession>A0A7V6A4F0</accession>
<dbReference type="AlphaFoldDB" id="A0A7V6A4F0"/>
<keyword evidence="1" id="KW-0732">Signal</keyword>
<feature type="chain" id="PRO_5030985930" evidence="1">
    <location>
        <begin position="27"/>
        <end position="205"/>
    </location>
</feature>
<comment type="caution">
    <text evidence="2">The sequence shown here is derived from an EMBL/GenBank/DDBJ whole genome shotgun (WGS) entry which is preliminary data.</text>
</comment>
<feature type="signal peptide" evidence="1">
    <location>
        <begin position="1"/>
        <end position="26"/>
    </location>
</feature>
<gene>
    <name evidence="2" type="ORF">ENV52_10315</name>
</gene>
<name>A0A7V6A4F0_9BACT</name>
<protein>
    <submittedName>
        <fullName evidence="2">Uncharacterized protein</fullName>
    </submittedName>
</protein>
<dbReference type="EMBL" id="DTGR01000161">
    <property type="protein sequence ID" value="HHS30079.1"/>
    <property type="molecule type" value="Genomic_DNA"/>
</dbReference>
<evidence type="ECO:0000256" key="1">
    <source>
        <dbReference type="SAM" id="SignalP"/>
    </source>
</evidence>
<proteinExistence type="predicted"/>